<comment type="similarity">
    <text evidence="1">Belongs to the Cdt1 family.</text>
</comment>
<feature type="region of interest" description="Disordered" evidence="3">
    <location>
        <begin position="1"/>
        <end position="51"/>
    </location>
</feature>
<proteinExistence type="inferred from homology"/>
<feature type="compositionally biased region" description="Polar residues" evidence="3">
    <location>
        <begin position="98"/>
        <end position="107"/>
    </location>
</feature>
<gene>
    <name evidence="5" type="ORF">JMJ35_000488</name>
</gene>
<evidence type="ECO:0000259" key="4">
    <source>
        <dbReference type="Pfam" id="PF16679"/>
    </source>
</evidence>
<dbReference type="Proteomes" id="UP001166286">
    <property type="component" value="Unassembled WGS sequence"/>
</dbReference>
<evidence type="ECO:0000256" key="2">
    <source>
        <dbReference type="ARBA" id="ARBA00023306"/>
    </source>
</evidence>
<comment type="caution">
    <text evidence="5">The sequence shown here is derived from an EMBL/GenBank/DDBJ whole genome shotgun (WGS) entry which is preliminary data.</text>
</comment>
<dbReference type="AlphaFoldDB" id="A0AA39V5L4"/>
<name>A0AA39V5L4_9LECA</name>
<keyword evidence="6" id="KW-1185">Reference proteome</keyword>
<protein>
    <recommendedName>
        <fullName evidence="4">DNA replication factor Cdt1 C-terminal domain-containing protein</fullName>
    </recommendedName>
</protein>
<feature type="compositionally biased region" description="Polar residues" evidence="3">
    <location>
        <begin position="83"/>
        <end position="92"/>
    </location>
</feature>
<reference evidence="5" key="1">
    <citation type="submission" date="2023-03" db="EMBL/GenBank/DDBJ databases">
        <title>Complete genome of Cladonia borealis.</title>
        <authorList>
            <person name="Park H."/>
        </authorList>
    </citation>
    <scope>NUCLEOTIDE SEQUENCE</scope>
    <source>
        <strain evidence="5">ANT050790</strain>
    </source>
</reference>
<feature type="domain" description="DNA replication factor Cdt1 C-terminal" evidence="4">
    <location>
        <begin position="394"/>
        <end position="505"/>
    </location>
</feature>
<feature type="compositionally biased region" description="Polar residues" evidence="3">
    <location>
        <begin position="366"/>
        <end position="382"/>
    </location>
</feature>
<dbReference type="Gene3D" id="1.10.10.1420">
    <property type="entry name" value="DNA replication factor Cdt1, C-terminal WH domain"/>
    <property type="match status" value="1"/>
</dbReference>
<feature type="region of interest" description="Disordered" evidence="3">
    <location>
        <begin position="153"/>
        <end position="175"/>
    </location>
</feature>
<dbReference type="InterPro" id="IPR038090">
    <property type="entry name" value="Cdt1_C_WH_dom_sf"/>
</dbReference>
<sequence length="534" mass="58495">MPPAAKRRKIGATTIGSVPKPATQRGIQTFGKISKSNTQNSGKRIPGKESLLDAINSRSDLSIGVGRKRKIGPTDDNSDNEGNETAYNTGEQTLLPENDSNSAKAPTKIQSAQLLSCLDDKCITPRNRTILRSPPQETPTKGARLRLESLTLPASSRSTRSPPPTAALHETPLSCPASEPEAIATLDESTDLPDELQDLVNLHSSFLTALTLHYAHIGSMTPADLRNLCPGVERVWRKRRVTTEDVRRILELEQDDGQERAGPLYLSDYGSGKICVEIADSHHSQKAQRRPINEEALNTTFLKNLTQHWKSHRNSSQTDPNCPKTFIATLPLRPIIPCASISKLTPLLSKGQRRLEDLKAGAIKAQQKSLHTTTANSPSLPNQKPKPPTTRSFDLFSRLKAKQLHQTTLPALPSPALLARKSALQRLPEIAPVLESLALSSRKHANDDAVAEIFRSKVAHVSFTMPTLIQHLQMSLRNPIGKEEAGRCVKLLAEVAPEWLGVREVGRCVGVVVRGVGVGRGEMGRRVDDMLRRL</sequence>
<evidence type="ECO:0000256" key="3">
    <source>
        <dbReference type="SAM" id="MobiDB-lite"/>
    </source>
</evidence>
<accession>A0AA39V5L4</accession>
<feature type="region of interest" description="Disordered" evidence="3">
    <location>
        <begin position="65"/>
        <end position="107"/>
    </location>
</feature>
<dbReference type="Pfam" id="PF16679">
    <property type="entry name" value="CDT1_C"/>
    <property type="match status" value="1"/>
</dbReference>
<dbReference type="EMBL" id="JAFEKC020000001">
    <property type="protein sequence ID" value="KAK0517333.1"/>
    <property type="molecule type" value="Genomic_DNA"/>
</dbReference>
<keyword evidence="2" id="KW-0131">Cell cycle</keyword>
<feature type="region of interest" description="Disordered" evidence="3">
    <location>
        <begin position="363"/>
        <end position="392"/>
    </location>
</feature>
<dbReference type="InterPro" id="IPR032054">
    <property type="entry name" value="Cdt1_C"/>
</dbReference>
<organism evidence="5 6">
    <name type="scientific">Cladonia borealis</name>
    <dbReference type="NCBI Taxonomy" id="184061"/>
    <lineage>
        <taxon>Eukaryota</taxon>
        <taxon>Fungi</taxon>
        <taxon>Dikarya</taxon>
        <taxon>Ascomycota</taxon>
        <taxon>Pezizomycotina</taxon>
        <taxon>Lecanoromycetes</taxon>
        <taxon>OSLEUM clade</taxon>
        <taxon>Lecanoromycetidae</taxon>
        <taxon>Lecanorales</taxon>
        <taxon>Lecanorineae</taxon>
        <taxon>Cladoniaceae</taxon>
        <taxon>Cladonia</taxon>
    </lineage>
</organism>
<evidence type="ECO:0000256" key="1">
    <source>
        <dbReference type="ARBA" id="ARBA00008356"/>
    </source>
</evidence>
<feature type="compositionally biased region" description="Basic residues" evidence="3">
    <location>
        <begin position="1"/>
        <end position="10"/>
    </location>
</feature>
<evidence type="ECO:0000313" key="5">
    <source>
        <dbReference type="EMBL" id="KAK0517333.1"/>
    </source>
</evidence>
<evidence type="ECO:0000313" key="6">
    <source>
        <dbReference type="Proteomes" id="UP001166286"/>
    </source>
</evidence>
<dbReference type="Pfam" id="PF26121">
    <property type="entry name" value="HTH_CDT1"/>
    <property type="match status" value="1"/>
</dbReference>